<evidence type="ECO:0000313" key="2">
    <source>
        <dbReference type="Proteomes" id="UP001151752"/>
    </source>
</evidence>
<accession>A0A9Q0Q865</accession>
<evidence type="ECO:0000313" key="1">
    <source>
        <dbReference type="EMBL" id="KAJ6701875.1"/>
    </source>
</evidence>
<gene>
    <name evidence="1" type="ORF">OIU74_013109</name>
</gene>
<keyword evidence="1" id="KW-0482">Metalloprotease</keyword>
<keyword evidence="2" id="KW-1185">Reference proteome</keyword>
<organism evidence="1 2">
    <name type="scientific">Salix koriyanagi</name>
    <dbReference type="NCBI Taxonomy" id="2511006"/>
    <lineage>
        <taxon>Eukaryota</taxon>
        <taxon>Viridiplantae</taxon>
        <taxon>Streptophyta</taxon>
        <taxon>Embryophyta</taxon>
        <taxon>Tracheophyta</taxon>
        <taxon>Spermatophyta</taxon>
        <taxon>Magnoliopsida</taxon>
        <taxon>eudicotyledons</taxon>
        <taxon>Gunneridae</taxon>
        <taxon>Pentapetalae</taxon>
        <taxon>rosids</taxon>
        <taxon>fabids</taxon>
        <taxon>Malpighiales</taxon>
        <taxon>Salicaceae</taxon>
        <taxon>Saliceae</taxon>
        <taxon>Salix</taxon>
    </lineage>
</organism>
<reference evidence="1" key="2">
    <citation type="journal article" date="2023" name="Int. J. Mol. Sci.">
        <title>De Novo Assembly and Annotation of 11 Diverse Shrub Willow (Salix) Genomes Reveals Novel Gene Organization in Sex-Linked Regions.</title>
        <authorList>
            <person name="Hyden B."/>
            <person name="Feng K."/>
            <person name="Yates T.B."/>
            <person name="Jawdy S."/>
            <person name="Cereghino C."/>
            <person name="Smart L.B."/>
            <person name="Muchero W."/>
        </authorList>
    </citation>
    <scope>NUCLEOTIDE SEQUENCE</scope>
    <source>
        <tissue evidence="1">Shoot tip</tissue>
    </source>
</reference>
<reference evidence="1" key="1">
    <citation type="submission" date="2022-11" db="EMBL/GenBank/DDBJ databases">
        <authorList>
            <person name="Hyden B.L."/>
            <person name="Feng K."/>
            <person name="Yates T."/>
            <person name="Jawdy S."/>
            <person name="Smart L.B."/>
            <person name="Muchero W."/>
        </authorList>
    </citation>
    <scope>NUCLEOTIDE SEQUENCE</scope>
    <source>
        <tissue evidence="1">Shoot tip</tissue>
    </source>
</reference>
<keyword evidence="1" id="KW-0645">Protease</keyword>
<protein>
    <submittedName>
        <fullName evidence="1">METALLOPROTEASE M41 FTSH</fullName>
    </submittedName>
</protein>
<dbReference type="AlphaFoldDB" id="A0A9Q0Q865"/>
<dbReference type="GO" id="GO:0008237">
    <property type="term" value="F:metallopeptidase activity"/>
    <property type="evidence" value="ECO:0007669"/>
    <property type="project" value="UniProtKB-KW"/>
</dbReference>
<dbReference type="EMBL" id="JAPFFM010000016">
    <property type="protein sequence ID" value="KAJ6701875.1"/>
    <property type="molecule type" value="Genomic_DNA"/>
</dbReference>
<proteinExistence type="predicted"/>
<dbReference type="Proteomes" id="UP001151752">
    <property type="component" value="Chromosome 1"/>
</dbReference>
<name>A0A9Q0Q865_9ROSI</name>
<comment type="caution">
    <text evidence="1">The sequence shown here is derived from an EMBL/GenBank/DDBJ whole genome shotgun (WGS) entry which is preliminary data.</text>
</comment>
<keyword evidence="1" id="KW-0378">Hydrolase</keyword>
<sequence length="122" mass="14173">MVFSVKLSEEEEFDRNLEELPKMGFEDFKKAMKSDKVNFLTSKEATISTYANDYRDFVVDLKEIPGEKSLHRTKWAMRLYENESSNTFGGVYRVHFYEIERQMASSVGKIARVPSSSGIFHI</sequence>